<gene>
    <name evidence="3" type="ORF">WJX75_009122</name>
</gene>
<evidence type="ECO:0000256" key="1">
    <source>
        <dbReference type="SAM" id="MobiDB-lite"/>
    </source>
</evidence>
<accession>A0ABR2Z722</accession>
<evidence type="ECO:0000313" key="3">
    <source>
        <dbReference type="EMBL" id="KAK9919069.1"/>
    </source>
</evidence>
<dbReference type="EMBL" id="JALJOT010000001">
    <property type="protein sequence ID" value="KAK9919069.1"/>
    <property type="molecule type" value="Genomic_DNA"/>
</dbReference>
<dbReference type="PANTHER" id="PTHR31656">
    <property type="entry name" value="ROOT CAP DOMAIN-CONTAINING PROTEIN"/>
    <property type="match status" value="1"/>
</dbReference>
<feature type="chain" id="PRO_5045319492" evidence="2">
    <location>
        <begin position="22"/>
        <end position="270"/>
    </location>
</feature>
<protein>
    <submittedName>
        <fullName evidence="3">Uncharacterized protein</fullName>
    </submittedName>
</protein>
<keyword evidence="2" id="KW-0732">Signal</keyword>
<reference evidence="3 4" key="1">
    <citation type="journal article" date="2024" name="Nat. Commun.">
        <title>Phylogenomics reveals the evolutionary origins of lichenization in chlorophyte algae.</title>
        <authorList>
            <person name="Puginier C."/>
            <person name="Libourel C."/>
            <person name="Otte J."/>
            <person name="Skaloud P."/>
            <person name="Haon M."/>
            <person name="Grisel S."/>
            <person name="Petersen M."/>
            <person name="Berrin J.G."/>
            <person name="Delaux P.M."/>
            <person name="Dal Grande F."/>
            <person name="Keller J."/>
        </authorList>
    </citation>
    <scope>NUCLEOTIDE SEQUENCE [LARGE SCALE GENOMIC DNA]</scope>
    <source>
        <strain evidence="3 4">SAG 216-7</strain>
    </source>
</reference>
<feature type="signal peptide" evidence="2">
    <location>
        <begin position="1"/>
        <end position="21"/>
    </location>
</feature>
<proteinExistence type="predicted"/>
<keyword evidence="4" id="KW-1185">Reference proteome</keyword>
<evidence type="ECO:0000256" key="2">
    <source>
        <dbReference type="SAM" id="SignalP"/>
    </source>
</evidence>
<feature type="region of interest" description="Disordered" evidence="1">
    <location>
        <begin position="249"/>
        <end position="270"/>
    </location>
</feature>
<feature type="compositionally biased region" description="Polar residues" evidence="1">
    <location>
        <begin position="254"/>
        <end position="270"/>
    </location>
</feature>
<evidence type="ECO:0000313" key="4">
    <source>
        <dbReference type="Proteomes" id="UP001491310"/>
    </source>
</evidence>
<comment type="caution">
    <text evidence="3">The sequence shown here is derived from an EMBL/GenBank/DDBJ whole genome shotgun (WGS) entry which is preliminary data.</text>
</comment>
<sequence>MDIVLFVLLTTGLLLCAPTKGQNLVQNGNFQSGDFTSWSIFGNAVVSSAAGVSNQYTPPAGASNAAVVSDPVVTGVTSADTLGFGLVRPGGTGSDYLTGVSLVPCAKGGGDPWFTSFDGIRYPFHGVPGQIFNIISEEHHQMNALFTAETNPKISALHGLSTGTWMTEIGFQYGGTLFVKITVAAFQKLTVTVNDVPLALGSHEEYPEGCSVTYQPKSNDLVTASSDVVTIETPQMKFTAWAPRALTTEDPTEVQASTASYRTNSTHRGS</sequence>
<organism evidence="3 4">
    <name type="scientific">Coccomyxa subellipsoidea</name>
    <dbReference type="NCBI Taxonomy" id="248742"/>
    <lineage>
        <taxon>Eukaryota</taxon>
        <taxon>Viridiplantae</taxon>
        <taxon>Chlorophyta</taxon>
        <taxon>core chlorophytes</taxon>
        <taxon>Trebouxiophyceae</taxon>
        <taxon>Trebouxiophyceae incertae sedis</taxon>
        <taxon>Coccomyxaceae</taxon>
        <taxon>Coccomyxa</taxon>
    </lineage>
</organism>
<name>A0ABR2Z722_9CHLO</name>
<dbReference type="Proteomes" id="UP001491310">
    <property type="component" value="Unassembled WGS sequence"/>
</dbReference>